<dbReference type="PANTHER" id="PTHR34459:SF2">
    <property type="entry name" value="TRANSMEMBRANE PROTEIN"/>
    <property type="match status" value="1"/>
</dbReference>
<organism evidence="1 2">
    <name type="scientific">Xanthoceras sorbifolium</name>
    <dbReference type="NCBI Taxonomy" id="99658"/>
    <lineage>
        <taxon>Eukaryota</taxon>
        <taxon>Viridiplantae</taxon>
        <taxon>Streptophyta</taxon>
        <taxon>Embryophyta</taxon>
        <taxon>Tracheophyta</taxon>
        <taxon>Spermatophyta</taxon>
        <taxon>Magnoliopsida</taxon>
        <taxon>eudicotyledons</taxon>
        <taxon>Gunneridae</taxon>
        <taxon>Pentapetalae</taxon>
        <taxon>rosids</taxon>
        <taxon>malvids</taxon>
        <taxon>Sapindales</taxon>
        <taxon>Sapindaceae</taxon>
        <taxon>Xanthoceroideae</taxon>
        <taxon>Xanthoceras</taxon>
    </lineage>
</organism>
<protein>
    <submittedName>
        <fullName evidence="1">Uncharacterized protein</fullName>
    </submittedName>
</protein>
<dbReference type="Proteomes" id="UP000827721">
    <property type="component" value="Unassembled WGS sequence"/>
</dbReference>
<dbReference type="EMBL" id="JAFEMO010000602">
    <property type="protein sequence ID" value="KAH7511348.1"/>
    <property type="molecule type" value="Genomic_DNA"/>
</dbReference>
<accession>A0ABQ8GX26</accession>
<dbReference type="PANTHER" id="PTHR34459">
    <property type="entry name" value="OS01G0264500 PROTEIN"/>
    <property type="match status" value="1"/>
</dbReference>
<sequence>MQNIVIFVKKVGTWNTREVYEEKLNLQHDPTMNPGLDSPRCPRCLSLLNPNSDQGEWTITSVVHDATGVGLVFFKRNYLFLSLFLFFNSCKDGDFKENFGFDTQFKLLLTCEFVGYVLPKFAQLTVTSYYAASSASHYGISLLTRHIEEAHTSRTWQQRLR</sequence>
<evidence type="ECO:0000313" key="1">
    <source>
        <dbReference type="EMBL" id="KAH7511348.1"/>
    </source>
</evidence>
<gene>
    <name evidence="1" type="ORF">JRO89_XSUnG0209600</name>
</gene>
<evidence type="ECO:0000313" key="2">
    <source>
        <dbReference type="Proteomes" id="UP000827721"/>
    </source>
</evidence>
<keyword evidence="2" id="KW-1185">Reference proteome</keyword>
<name>A0ABQ8GX26_9ROSI</name>
<proteinExistence type="predicted"/>
<reference evidence="1 2" key="1">
    <citation type="submission" date="2021-02" db="EMBL/GenBank/DDBJ databases">
        <title>Plant Genome Project.</title>
        <authorList>
            <person name="Zhang R.-G."/>
        </authorList>
    </citation>
    <scope>NUCLEOTIDE SEQUENCE [LARGE SCALE GENOMIC DNA]</scope>
    <source>
        <tissue evidence="1">Leaves</tissue>
    </source>
</reference>
<comment type="caution">
    <text evidence="1">The sequence shown here is derived from an EMBL/GenBank/DDBJ whole genome shotgun (WGS) entry which is preliminary data.</text>
</comment>